<dbReference type="Pfam" id="PF19698">
    <property type="entry name" value="DUF6197"/>
    <property type="match status" value="1"/>
</dbReference>
<dbReference type="AlphaFoldDB" id="A0A3N4SET3"/>
<dbReference type="EMBL" id="RKQG01000001">
    <property type="protein sequence ID" value="RPE34974.1"/>
    <property type="molecule type" value="Genomic_DNA"/>
</dbReference>
<name>A0A3N4SET3_9ACTN</name>
<accession>A0A3N4SET3</accession>
<evidence type="ECO:0000313" key="2">
    <source>
        <dbReference type="Proteomes" id="UP000266906"/>
    </source>
</evidence>
<dbReference type="Proteomes" id="UP000266906">
    <property type="component" value="Unassembled WGS sequence"/>
</dbReference>
<organism evidence="1 2">
    <name type="scientific">Kitasatospora cineracea</name>
    <dbReference type="NCBI Taxonomy" id="88074"/>
    <lineage>
        <taxon>Bacteria</taxon>
        <taxon>Bacillati</taxon>
        <taxon>Actinomycetota</taxon>
        <taxon>Actinomycetes</taxon>
        <taxon>Kitasatosporales</taxon>
        <taxon>Streptomycetaceae</taxon>
        <taxon>Kitasatospora</taxon>
    </lineage>
</organism>
<sequence length="126" mass="13054">MTIRVGSSLFAGVSPSVIPAAYAPLAVQQVLQLAAEYVEVHGHHKGDFAAEEGRAACAVGAIRAIVTGHRAVQHPLAAAAVEVLSRQLPDVNDDPVENVASWNDEPTTTALEVTRVLRAAALAVAA</sequence>
<comment type="caution">
    <text evidence="1">The sequence shown here is derived from an EMBL/GenBank/DDBJ whole genome shotgun (WGS) entry which is preliminary data.</text>
</comment>
<dbReference type="InterPro" id="IPR045677">
    <property type="entry name" value="DUF6197"/>
</dbReference>
<reference evidence="1 2" key="1">
    <citation type="submission" date="2018-11" db="EMBL/GenBank/DDBJ databases">
        <title>Sequencing the genomes of 1000 actinobacteria strains.</title>
        <authorList>
            <person name="Klenk H.-P."/>
        </authorList>
    </citation>
    <scope>NUCLEOTIDE SEQUENCE [LARGE SCALE GENOMIC DNA]</scope>
    <source>
        <strain evidence="1 2">DSM 44781</strain>
    </source>
</reference>
<dbReference type="RefSeq" id="WP_123818624.1">
    <property type="nucleotide sequence ID" value="NZ_RKQG01000001.1"/>
</dbReference>
<keyword evidence="2" id="KW-1185">Reference proteome</keyword>
<gene>
    <name evidence="1" type="ORF">EDD38_3318</name>
</gene>
<evidence type="ECO:0000313" key="1">
    <source>
        <dbReference type="EMBL" id="RPE34974.1"/>
    </source>
</evidence>
<protein>
    <submittedName>
        <fullName evidence="1">Uncharacterized protein</fullName>
    </submittedName>
</protein>
<proteinExistence type="predicted"/>